<evidence type="ECO:0000313" key="1">
    <source>
        <dbReference type="EMBL" id="CAI4007306.1"/>
    </source>
</evidence>
<name>A0A9P1DCT4_9DINO</name>
<comment type="caution">
    <text evidence="1">The sequence shown here is derived from an EMBL/GenBank/DDBJ whole genome shotgun (WGS) entry which is preliminary data.</text>
</comment>
<dbReference type="AlphaFoldDB" id="A0A9P1DCT4"/>
<dbReference type="EMBL" id="CAMXCT020004009">
    <property type="protein sequence ID" value="CAL1160681.1"/>
    <property type="molecule type" value="Genomic_DNA"/>
</dbReference>
<reference evidence="2 3" key="2">
    <citation type="submission" date="2024-05" db="EMBL/GenBank/DDBJ databases">
        <authorList>
            <person name="Chen Y."/>
            <person name="Shah S."/>
            <person name="Dougan E. K."/>
            <person name="Thang M."/>
            <person name="Chan C."/>
        </authorList>
    </citation>
    <scope>NUCLEOTIDE SEQUENCE [LARGE SCALE GENOMIC DNA]</scope>
</reference>
<reference evidence="1" key="1">
    <citation type="submission" date="2022-10" db="EMBL/GenBank/DDBJ databases">
        <authorList>
            <person name="Chen Y."/>
            <person name="Dougan E. K."/>
            <person name="Chan C."/>
            <person name="Rhodes N."/>
            <person name="Thang M."/>
        </authorList>
    </citation>
    <scope>NUCLEOTIDE SEQUENCE</scope>
</reference>
<dbReference type="EMBL" id="CAMXCT010004009">
    <property type="protein sequence ID" value="CAI4007306.1"/>
    <property type="molecule type" value="Genomic_DNA"/>
</dbReference>
<dbReference type="EMBL" id="CAMXCT030004009">
    <property type="protein sequence ID" value="CAL4794618.1"/>
    <property type="molecule type" value="Genomic_DNA"/>
</dbReference>
<proteinExistence type="predicted"/>
<feature type="non-terminal residue" evidence="1">
    <location>
        <position position="1"/>
    </location>
</feature>
<organism evidence="1">
    <name type="scientific">Cladocopium goreaui</name>
    <dbReference type="NCBI Taxonomy" id="2562237"/>
    <lineage>
        <taxon>Eukaryota</taxon>
        <taxon>Sar</taxon>
        <taxon>Alveolata</taxon>
        <taxon>Dinophyceae</taxon>
        <taxon>Suessiales</taxon>
        <taxon>Symbiodiniaceae</taxon>
        <taxon>Cladocopium</taxon>
    </lineage>
</organism>
<gene>
    <name evidence="1" type="ORF">C1SCF055_LOCUS32870</name>
</gene>
<dbReference type="Proteomes" id="UP001152797">
    <property type="component" value="Unassembled WGS sequence"/>
</dbReference>
<dbReference type="OrthoDB" id="10441387at2759"/>
<evidence type="ECO:0000313" key="2">
    <source>
        <dbReference type="EMBL" id="CAL4794618.1"/>
    </source>
</evidence>
<accession>A0A9P1DCT4</accession>
<keyword evidence="3" id="KW-1185">Reference proteome</keyword>
<sequence>ADSISDDSIQVMGGSPLQLVAALVVIHGAAAALRQSGAGPMDVQAYVDERRFYCAKAEGCPLLSHTWGQVIATDPSTGKTATFRDVMAGPGWAKEWNWGHHPEHVTHATGPMTPDVEEIMQEMKLYNPKALNLDRFYMSIGVKGALANNQTTDDKIKEMWGIEPV</sequence>
<protein>
    <submittedName>
        <fullName evidence="2">tRNA (Guanine(10)-N2)-methyltransferase</fullName>
    </submittedName>
</protein>
<feature type="non-terminal residue" evidence="1">
    <location>
        <position position="165"/>
    </location>
</feature>
<evidence type="ECO:0000313" key="3">
    <source>
        <dbReference type="Proteomes" id="UP001152797"/>
    </source>
</evidence>